<gene>
    <name evidence="9" type="ORF">CDCA_CDCA09G2821</name>
</gene>
<evidence type="ECO:0000259" key="8">
    <source>
        <dbReference type="Pfam" id="PF17681"/>
    </source>
</evidence>
<protein>
    <recommendedName>
        <fullName evidence="5">Spindle pole body component</fullName>
    </recommendedName>
</protein>
<keyword evidence="2 5" id="KW-0963">Cytoplasm</keyword>
<comment type="similarity">
    <text evidence="1 5">Belongs to the TUBGCP family.</text>
</comment>
<dbReference type="Pfam" id="PF04130">
    <property type="entry name" value="GCP_C_terminal"/>
    <property type="match status" value="1"/>
</dbReference>
<dbReference type="PANTHER" id="PTHR19302:SF13">
    <property type="entry name" value="GAMMA-TUBULIN COMPLEX COMPONENT 2"/>
    <property type="match status" value="1"/>
</dbReference>
<keyword evidence="3 5" id="KW-0493">Microtubule</keyword>
<dbReference type="EMBL" id="JANCYW010000009">
    <property type="protein sequence ID" value="KAK4536796.1"/>
    <property type="molecule type" value="Genomic_DNA"/>
</dbReference>
<sequence length="845" mass="93725">MSTARSDGVATRVSERVSPWLSEELRRKMDLVLKPRNRPDERHSQQGASHTKPFKEGGAVPPVRRREVVPLLAVPERTRQRWQQRRLLRVRAADALDPRWRVTRPYGDGSFLQLEAGVEDRAERSTPNGATLEECLVDDLVNALMGVPATDGAVLVQALPDGSASCGVRFLLRRDAHGHRIPDGISAMAEPLLQLATDVSTLDEFAEECSFYVAGVVRNALGAALRQLLAEHLQEMACFGAAEAKSASTMTVQRLWLALQPRARVVAAVRRVFVDGIPRECGGGQLLGVLYERLRRDGGSGEAAIQAVLQPLFTAACAPWLRMLRRWVDDGQLDDAHAEFWVEAHTAVRPEQVASDFNSNFWERWYVLRHAQVPETLQELSVPILTAGKYRAILNSVDDAGALAEALPGEGAVLAFARDSIAIYVERRLAGASRALLEVVLRDGDLQQRLHTLKRLFLFERSDVLLDVMERAGTATLTAAYVDGDTVCAAQQTECLQEALTSAWRFAHEASADAPPVSPVLLPYSMVNQLLRVLSVSDAFVPLSSEEAAELAAATHPTKTRDAHLTVIEALALEYEAPWPTSLVLNRRVLTKYQLLFRQLLSLQWLARRLANTWHGWRPQKSAMHHGADGSAPHHGDVARLVGCTRREMLDLLQTLLRYMTIDVIEARWSALLGRLQEASRGGEGTPSLPSIDELMQVHQEFLDTCLKECLMTHIRLLKALRQVTKACQAFVDACQRCEQAATVAEEVPALPPWRARQRTRRAIDFTAVPDRTPAGPKEHQMQPPGTASPALPTSGDVSTWLQLRAAFHGAAQHLSHTLLAHCRRNADPRLRYLCERLTAWETPQ</sequence>
<dbReference type="InterPro" id="IPR042241">
    <property type="entry name" value="GCP_C_sf"/>
</dbReference>
<feature type="domain" description="Gamma tubulin complex component C-terminal" evidence="7">
    <location>
        <begin position="446"/>
        <end position="838"/>
    </location>
</feature>
<evidence type="ECO:0000256" key="5">
    <source>
        <dbReference type="RuleBase" id="RU363050"/>
    </source>
</evidence>
<dbReference type="Pfam" id="PF17681">
    <property type="entry name" value="GCP_N_terminal"/>
    <property type="match status" value="1"/>
</dbReference>
<feature type="region of interest" description="Disordered" evidence="6">
    <location>
        <begin position="769"/>
        <end position="793"/>
    </location>
</feature>
<evidence type="ECO:0000259" key="7">
    <source>
        <dbReference type="Pfam" id="PF04130"/>
    </source>
</evidence>
<dbReference type="GO" id="GO:0000930">
    <property type="term" value="C:gamma-tubulin complex"/>
    <property type="evidence" value="ECO:0007669"/>
    <property type="project" value="TreeGrafter"/>
</dbReference>
<evidence type="ECO:0000256" key="1">
    <source>
        <dbReference type="ARBA" id="ARBA00010337"/>
    </source>
</evidence>
<dbReference type="AlphaFoldDB" id="A0AAV9IXC0"/>
<dbReference type="PANTHER" id="PTHR19302">
    <property type="entry name" value="GAMMA TUBULIN COMPLEX PROTEIN"/>
    <property type="match status" value="1"/>
</dbReference>
<dbReference type="GO" id="GO:0043015">
    <property type="term" value="F:gamma-tubulin binding"/>
    <property type="evidence" value="ECO:0007669"/>
    <property type="project" value="InterPro"/>
</dbReference>
<dbReference type="GO" id="GO:0007020">
    <property type="term" value="P:microtubule nucleation"/>
    <property type="evidence" value="ECO:0007669"/>
    <property type="project" value="InterPro"/>
</dbReference>
<dbReference type="InterPro" id="IPR041470">
    <property type="entry name" value="GCP_N"/>
</dbReference>
<comment type="caution">
    <text evidence="9">The sequence shown here is derived from an EMBL/GenBank/DDBJ whole genome shotgun (WGS) entry which is preliminary data.</text>
</comment>
<dbReference type="InterPro" id="IPR007259">
    <property type="entry name" value="GCP"/>
</dbReference>
<dbReference type="GO" id="GO:0000278">
    <property type="term" value="P:mitotic cell cycle"/>
    <property type="evidence" value="ECO:0007669"/>
    <property type="project" value="TreeGrafter"/>
</dbReference>
<dbReference type="GO" id="GO:0051321">
    <property type="term" value="P:meiotic cell cycle"/>
    <property type="evidence" value="ECO:0007669"/>
    <property type="project" value="TreeGrafter"/>
</dbReference>
<evidence type="ECO:0000256" key="4">
    <source>
        <dbReference type="ARBA" id="ARBA00023212"/>
    </source>
</evidence>
<dbReference type="Proteomes" id="UP001301350">
    <property type="component" value="Unassembled WGS sequence"/>
</dbReference>
<evidence type="ECO:0000313" key="9">
    <source>
        <dbReference type="EMBL" id="KAK4536796.1"/>
    </source>
</evidence>
<evidence type="ECO:0000313" key="10">
    <source>
        <dbReference type="Proteomes" id="UP001301350"/>
    </source>
</evidence>
<accession>A0AAV9IXC0</accession>
<feature type="domain" description="Gamma tubulin complex component protein N-terminal" evidence="8">
    <location>
        <begin position="138"/>
        <end position="397"/>
    </location>
</feature>
<evidence type="ECO:0000256" key="2">
    <source>
        <dbReference type="ARBA" id="ARBA00022490"/>
    </source>
</evidence>
<evidence type="ECO:0000256" key="3">
    <source>
        <dbReference type="ARBA" id="ARBA00022701"/>
    </source>
</evidence>
<evidence type="ECO:0000256" key="6">
    <source>
        <dbReference type="SAM" id="MobiDB-lite"/>
    </source>
</evidence>
<organism evidence="9 10">
    <name type="scientific">Cyanidium caldarium</name>
    <name type="common">Red alga</name>
    <dbReference type="NCBI Taxonomy" id="2771"/>
    <lineage>
        <taxon>Eukaryota</taxon>
        <taxon>Rhodophyta</taxon>
        <taxon>Bangiophyceae</taxon>
        <taxon>Cyanidiales</taxon>
        <taxon>Cyanidiaceae</taxon>
        <taxon>Cyanidium</taxon>
    </lineage>
</organism>
<comment type="subcellular location">
    <subcellularLocation>
        <location evidence="5">Cytoplasm</location>
        <location evidence="5">Cytoskeleton</location>
        <location evidence="5">Microtubule organizing center</location>
    </subcellularLocation>
</comment>
<keyword evidence="10" id="KW-1185">Reference proteome</keyword>
<dbReference type="GO" id="GO:0031122">
    <property type="term" value="P:cytoplasmic microtubule organization"/>
    <property type="evidence" value="ECO:0007669"/>
    <property type="project" value="TreeGrafter"/>
</dbReference>
<reference evidence="9 10" key="1">
    <citation type="submission" date="2022-07" db="EMBL/GenBank/DDBJ databases">
        <title>Genome-wide signatures of adaptation to extreme environments.</title>
        <authorList>
            <person name="Cho C.H."/>
            <person name="Yoon H.S."/>
        </authorList>
    </citation>
    <scope>NUCLEOTIDE SEQUENCE [LARGE SCALE GENOMIC DNA]</scope>
    <source>
        <strain evidence="9 10">DBV 063 E5</strain>
    </source>
</reference>
<dbReference type="GO" id="GO:0051011">
    <property type="term" value="F:microtubule minus-end binding"/>
    <property type="evidence" value="ECO:0007669"/>
    <property type="project" value="TreeGrafter"/>
</dbReference>
<dbReference type="InterPro" id="IPR040457">
    <property type="entry name" value="GCP_C"/>
</dbReference>
<dbReference type="GO" id="GO:0051225">
    <property type="term" value="P:spindle assembly"/>
    <property type="evidence" value="ECO:0007669"/>
    <property type="project" value="TreeGrafter"/>
</dbReference>
<feature type="region of interest" description="Disordered" evidence="6">
    <location>
        <begin position="31"/>
        <end position="61"/>
    </location>
</feature>
<keyword evidence="4 5" id="KW-0206">Cytoskeleton</keyword>
<name>A0AAV9IXC0_CYACA</name>
<dbReference type="GO" id="GO:0000922">
    <property type="term" value="C:spindle pole"/>
    <property type="evidence" value="ECO:0007669"/>
    <property type="project" value="InterPro"/>
</dbReference>
<dbReference type="Gene3D" id="1.20.120.1900">
    <property type="entry name" value="Gamma-tubulin complex, C-terminal domain"/>
    <property type="match status" value="1"/>
</dbReference>
<feature type="compositionally biased region" description="Basic and acidic residues" evidence="6">
    <location>
        <begin position="31"/>
        <end position="44"/>
    </location>
</feature>
<proteinExistence type="inferred from homology"/>
<dbReference type="GO" id="GO:0005874">
    <property type="term" value="C:microtubule"/>
    <property type="evidence" value="ECO:0007669"/>
    <property type="project" value="UniProtKB-KW"/>
</dbReference>